<evidence type="ECO:0000313" key="2">
    <source>
        <dbReference type="EMBL" id="KAF4480777.1"/>
    </source>
</evidence>
<dbReference type="PROSITE" id="PS50297">
    <property type="entry name" value="ANK_REP_REGION"/>
    <property type="match status" value="2"/>
</dbReference>
<dbReference type="GeneID" id="43612402"/>
<feature type="repeat" description="ANK" evidence="1">
    <location>
        <begin position="175"/>
        <end position="207"/>
    </location>
</feature>
<organism evidence="2 3">
    <name type="scientific">Colletotrichum fructicola (strain Nara gc5)</name>
    <name type="common">Anthracnose fungus</name>
    <name type="synonym">Colletotrichum gloeosporioides (strain Nara gc5)</name>
    <dbReference type="NCBI Taxonomy" id="1213859"/>
    <lineage>
        <taxon>Eukaryota</taxon>
        <taxon>Fungi</taxon>
        <taxon>Dikarya</taxon>
        <taxon>Ascomycota</taxon>
        <taxon>Pezizomycotina</taxon>
        <taxon>Sordariomycetes</taxon>
        <taxon>Hypocreomycetidae</taxon>
        <taxon>Glomerellales</taxon>
        <taxon>Glomerellaceae</taxon>
        <taxon>Colletotrichum</taxon>
        <taxon>Colletotrichum gloeosporioides species complex</taxon>
    </lineage>
</organism>
<dbReference type="RefSeq" id="XP_031875408.1">
    <property type="nucleotide sequence ID" value="XM_032028299.1"/>
</dbReference>
<evidence type="ECO:0000256" key="1">
    <source>
        <dbReference type="PROSITE-ProRule" id="PRU00023"/>
    </source>
</evidence>
<keyword evidence="3" id="KW-1185">Reference proteome</keyword>
<dbReference type="SUPFAM" id="SSF48403">
    <property type="entry name" value="Ankyrin repeat"/>
    <property type="match status" value="1"/>
</dbReference>
<dbReference type="EMBL" id="ANPB02000006">
    <property type="protein sequence ID" value="KAF4480777.1"/>
    <property type="molecule type" value="Genomic_DNA"/>
</dbReference>
<gene>
    <name evidence="2" type="ORF">CGGC5_v010297</name>
</gene>
<proteinExistence type="predicted"/>
<sequence>MYYVIPLPHEILRLIALGLNTIEDRINLSPVYHTDTPIRTLIEGEIEGEIDGRALFAAIITGDTTLLELAVDYTKRNHPDKLDVTLPPYWGQLREEGDPPPPVMLAGLQNIIPWIDDYTALQVAIVVGNKRFVKRLLEEGADVALRSPGPCWSCDDLDDPGHPPHFNPDFDAPNAAKTPIHTAIYYGQSKIAERLIKAGASGIVSDGDSPQPR</sequence>
<dbReference type="PROSITE" id="PS50088">
    <property type="entry name" value="ANK_REPEAT"/>
    <property type="match status" value="2"/>
</dbReference>
<dbReference type="Gene3D" id="1.25.40.20">
    <property type="entry name" value="Ankyrin repeat-containing domain"/>
    <property type="match status" value="1"/>
</dbReference>
<dbReference type="Proteomes" id="UP000011096">
    <property type="component" value="Unassembled WGS sequence"/>
</dbReference>
<evidence type="ECO:0000313" key="3">
    <source>
        <dbReference type="Proteomes" id="UP000011096"/>
    </source>
</evidence>
<evidence type="ECO:0008006" key="4">
    <source>
        <dbReference type="Google" id="ProtNLM"/>
    </source>
</evidence>
<protein>
    <recommendedName>
        <fullName evidence="4">Ankyrin repeat protein</fullName>
    </recommendedName>
</protein>
<reference evidence="2 3" key="1">
    <citation type="submission" date="2012-08" db="EMBL/GenBank/DDBJ databases">
        <authorList>
            <person name="Gan P.H.P."/>
            <person name="Ikeda K."/>
            <person name="Irieda H."/>
            <person name="Narusaka M."/>
            <person name="O'Connell R.J."/>
            <person name="Narusaka Y."/>
            <person name="Takano Y."/>
            <person name="Kubo Y."/>
            <person name="Shirasu K."/>
        </authorList>
    </citation>
    <scope>NUCLEOTIDE SEQUENCE [LARGE SCALE GENOMIC DNA]</scope>
    <source>
        <strain evidence="2 3">Nara gc5</strain>
    </source>
</reference>
<comment type="caution">
    <text evidence="2">The sequence shown here is derived from an EMBL/GenBank/DDBJ whole genome shotgun (WGS) entry which is preliminary data.</text>
</comment>
<dbReference type="InterPro" id="IPR002110">
    <property type="entry name" value="Ankyrin_rpt"/>
</dbReference>
<name>A0A7J6IV68_COLFN</name>
<dbReference type="InterPro" id="IPR036770">
    <property type="entry name" value="Ankyrin_rpt-contain_sf"/>
</dbReference>
<dbReference type="SMART" id="SM00248">
    <property type="entry name" value="ANK"/>
    <property type="match status" value="2"/>
</dbReference>
<accession>A0A7J6IV68</accession>
<dbReference type="InParanoid" id="A0A7J6IV68"/>
<dbReference type="Pfam" id="PF00023">
    <property type="entry name" value="Ank"/>
    <property type="match status" value="2"/>
</dbReference>
<reference evidence="2 3" key="2">
    <citation type="submission" date="2020-04" db="EMBL/GenBank/DDBJ databases">
        <title>Genome sequencing and assembly of multiple isolates from the Colletotrichum gloeosporioides species complex.</title>
        <authorList>
            <person name="Gan P."/>
            <person name="Shirasu K."/>
        </authorList>
    </citation>
    <scope>NUCLEOTIDE SEQUENCE [LARGE SCALE GENOMIC DNA]</scope>
    <source>
        <strain evidence="2 3">Nara gc5</strain>
    </source>
</reference>
<dbReference type="AlphaFoldDB" id="A0A7J6IV68"/>
<keyword evidence="1" id="KW-0040">ANK repeat</keyword>
<feature type="repeat" description="ANK" evidence="1">
    <location>
        <begin position="116"/>
        <end position="148"/>
    </location>
</feature>